<gene>
    <name evidence="18" type="ORF">SU7_2370</name>
</gene>
<evidence type="ECO:0000313" key="19">
    <source>
        <dbReference type="Proteomes" id="UP000006968"/>
    </source>
</evidence>
<proteinExistence type="inferred from homology"/>
<keyword evidence="7 14" id="KW-0648">Protein biosynthesis</keyword>
<dbReference type="PANTHER" id="PTHR43740:SF2">
    <property type="entry name" value="LEUCINE--TRNA LIGASE, MITOCHONDRIAL"/>
    <property type="match status" value="1"/>
</dbReference>
<evidence type="ECO:0000259" key="15">
    <source>
        <dbReference type="Pfam" id="PF00133"/>
    </source>
</evidence>
<dbReference type="GO" id="GO:0006429">
    <property type="term" value="P:leucyl-tRNA aminoacylation"/>
    <property type="evidence" value="ECO:0007669"/>
    <property type="project" value="InterPro"/>
</dbReference>
<dbReference type="GO" id="GO:0005759">
    <property type="term" value="C:mitochondrial matrix"/>
    <property type="evidence" value="ECO:0007669"/>
    <property type="project" value="UniProtKB-SubCell"/>
</dbReference>
<dbReference type="InterPro" id="IPR002302">
    <property type="entry name" value="Leu-tRNA-ligase"/>
</dbReference>
<reference evidence="18 19" key="1">
    <citation type="journal article" date="2013" name="BMC Genomics">
        <title>High quality de novo sequencing and assembly of the Saccharomyces arboricolus genome.</title>
        <authorList>
            <person name="Liti G."/>
            <person name="Nguyen Ba A.N."/>
            <person name="Blythe M."/>
            <person name="Mueller C.A."/>
            <person name="Bergstroem A."/>
            <person name="Cubillos F.A."/>
            <person name="Dafhnis-Calas F."/>
            <person name="Khoshraftar S."/>
            <person name="Malla S."/>
            <person name="Mehta N."/>
            <person name="Siow C.C."/>
            <person name="Warringer J."/>
            <person name="Moses A.M."/>
            <person name="Louis E.J."/>
            <person name="Nieduszynski C.A."/>
        </authorList>
    </citation>
    <scope>NUCLEOTIDE SEQUENCE [LARGE SCALE GENOMIC DNA]</scope>
    <source>
        <strain evidence="19">H-6 / AS 2.3317 / CBS 10644</strain>
    </source>
</reference>
<evidence type="ECO:0000256" key="11">
    <source>
        <dbReference type="ARBA" id="ARBA00030520"/>
    </source>
</evidence>
<evidence type="ECO:0000256" key="12">
    <source>
        <dbReference type="ARBA" id="ARBA00047469"/>
    </source>
</evidence>
<dbReference type="InterPro" id="IPR002300">
    <property type="entry name" value="aa-tRNA-synth_Ia"/>
</dbReference>
<dbReference type="CDD" id="cd00812">
    <property type="entry name" value="LeuRS_core"/>
    <property type="match status" value="1"/>
</dbReference>
<dbReference type="NCBIfam" id="TIGR00396">
    <property type="entry name" value="leuS_bact"/>
    <property type="match status" value="1"/>
</dbReference>
<feature type="domain" description="Leucyl-tRNA synthetase editing" evidence="17">
    <location>
        <begin position="237"/>
        <end position="428"/>
    </location>
</feature>
<evidence type="ECO:0000256" key="14">
    <source>
        <dbReference type="RuleBase" id="RU363035"/>
    </source>
</evidence>
<evidence type="ECO:0000259" key="17">
    <source>
        <dbReference type="Pfam" id="PF13603"/>
    </source>
</evidence>
<evidence type="ECO:0000256" key="2">
    <source>
        <dbReference type="ARBA" id="ARBA00005594"/>
    </source>
</evidence>
<dbReference type="Pfam" id="PF13603">
    <property type="entry name" value="tRNA-synt_1_2"/>
    <property type="match status" value="1"/>
</dbReference>
<dbReference type="HOGENOM" id="CLU_004427_0_0_1"/>
<dbReference type="InterPro" id="IPR015413">
    <property type="entry name" value="Methionyl/Leucyl_tRNA_Synth"/>
</dbReference>
<dbReference type="SUPFAM" id="SSF47323">
    <property type="entry name" value="Anticodon-binding domain of a subclass of class I aminoacyl-tRNA synthetases"/>
    <property type="match status" value="1"/>
</dbReference>
<dbReference type="Gene3D" id="1.10.730.10">
    <property type="entry name" value="Isoleucyl-tRNA Synthetase, Domain 1"/>
    <property type="match status" value="2"/>
</dbReference>
<evidence type="ECO:0000256" key="9">
    <source>
        <dbReference type="ARBA" id="ARBA00023128"/>
    </source>
</evidence>
<dbReference type="Pfam" id="PF09334">
    <property type="entry name" value="tRNA-synt_1g"/>
    <property type="match status" value="1"/>
</dbReference>
<evidence type="ECO:0000256" key="3">
    <source>
        <dbReference type="ARBA" id="ARBA00013164"/>
    </source>
</evidence>
<keyword evidence="5 14" id="KW-0547">Nucleotide-binding</keyword>
<feature type="domain" description="Aminoacyl-tRNA synthetase class Ia" evidence="15">
    <location>
        <begin position="442"/>
        <end position="636"/>
    </location>
</feature>
<dbReference type="AlphaFoldDB" id="J8PZ36"/>
<comment type="subcellular location">
    <subcellularLocation>
        <location evidence="1">Mitochondrion matrix</location>
    </subcellularLocation>
</comment>
<keyword evidence="10 14" id="KW-0030">Aminoacyl-tRNA synthetase</keyword>
<comment type="similarity">
    <text evidence="2 14">Belongs to the class-I aminoacyl-tRNA synthetase family.</text>
</comment>
<dbReference type="InterPro" id="IPR009008">
    <property type="entry name" value="Val/Leu/Ile-tRNA-synth_edit"/>
</dbReference>
<dbReference type="GO" id="GO:0032543">
    <property type="term" value="P:mitochondrial translation"/>
    <property type="evidence" value="ECO:0007669"/>
    <property type="project" value="TreeGrafter"/>
</dbReference>
<dbReference type="FunFam" id="3.40.50.620:FF:000003">
    <property type="entry name" value="Leucine--tRNA ligase"/>
    <property type="match status" value="1"/>
</dbReference>
<evidence type="ECO:0000259" key="16">
    <source>
        <dbReference type="Pfam" id="PF09334"/>
    </source>
</evidence>
<evidence type="ECO:0000256" key="10">
    <source>
        <dbReference type="ARBA" id="ARBA00023146"/>
    </source>
</evidence>
<evidence type="ECO:0000256" key="7">
    <source>
        <dbReference type="ARBA" id="ARBA00022917"/>
    </source>
</evidence>
<keyword evidence="8" id="KW-0809">Transit peptide</keyword>
<dbReference type="Proteomes" id="UP000006968">
    <property type="component" value="Chromosome XII"/>
</dbReference>
<dbReference type="PROSITE" id="PS00178">
    <property type="entry name" value="AA_TRNA_LIGASE_I"/>
    <property type="match status" value="1"/>
</dbReference>
<evidence type="ECO:0000256" key="5">
    <source>
        <dbReference type="ARBA" id="ARBA00022741"/>
    </source>
</evidence>
<dbReference type="OrthoDB" id="15954at2759"/>
<dbReference type="Gene3D" id="3.40.50.620">
    <property type="entry name" value="HUPs"/>
    <property type="match status" value="2"/>
</dbReference>
<feature type="domain" description="Methionyl/Leucyl tRNA synthetase" evidence="16">
    <location>
        <begin position="51"/>
        <end position="188"/>
    </location>
</feature>
<keyword evidence="6 14" id="KW-0067">ATP-binding</keyword>
<dbReference type="FunFam" id="3.40.50.620:FF:000100">
    <property type="entry name" value="probable leucine--tRNA ligase, mitochondrial"/>
    <property type="match status" value="1"/>
</dbReference>
<dbReference type="InterPro" id="IPR009080">
    <property type="entry name" value="tRNAsynth_Ia_anticodon-bd"/>
</dbReference>
<dbReference type="EC" id="6.1.1.4" evidence="3"/>
<dbReference type="Pfam" id="PF00133">
    <property type="entry name" value="tRNA-synt_1"/>
    <property type="match status" value="1"/>
</dbReference>
<keyword evidence="19" id="KW-1185">Reference proteome</keyword>
<name>J8PZ36_SACAR</name>
<dbReference type="InterPro" id="IPR001412">
    <property type="entry name" value="aa-tRNA-synth_I_CS"/>
</dbReference>
<dbReference type="PANTHER" id="PTHR43740">
    <property type="entry name" value="LEUCYL-TRNA SYNTHETASE"/>
    <property type="match status" value="1"/>
</dbReference>
<evidence type="ECO:0000256" key="13">
    <source>
        <dbReference type="ARBA" id="ARBA00070408"/>
    </source>
</evidence>
<organism evidence="18 19">
    <name type="scientific">Saccharomyces arboricola (strain H-6 / AS 2.3317 / CBS 10644)</name>
    <name type="common">Yeast</name>
    <dbReference type="NCBI Taxonomy" id="1160507"/>
    <lineage>
        <taxon>Eukaryota</taxon>
        <taxon>Fungi</taxon>
        <taxon>Dikarya</taxon>
        <taxon>Ascomycota</taxon>
        <taxon>Saccharomycotina</taxon>
        <taxon>Saccharomycetes</taxon>
        <taxon>Saccharomycetales</taxon>
        <taxon>Saccharomycetaceae</taxon>
        <taxon>Saccharomyces</taxon>
    </lineage>
</organism>
<dbReference type="SUPFAM" id="SSF50677">
    <property type="entry name" value="ValRS/IleRS/LeuRS editing domain"/>
    <property type="match status" value="1"/>
</dbReference>
<dbReference type="SUPFAM" id="SSF52374">
    <property type="entry name" value="Nucleotidylyl transferase"/>
    <property type="match status" value="1"/>
</dbReference>
<keyword evidence="9" id="KW-0496">Mitochondrion</keyword>
<accession>J8PZ36</accession>
<dbReference type="GO" id="GO:0004823">
    <property type="term" value="F:leucine-tRNA ligase activity"/>
    <property type="evidence" value="ECO:0007669"/>
    <property type="project" value="UniProtKB-EC"/>
</dbReference>
<comment type="catalytic activity">
    <reaction evidence="12">
        <text>tRNA(Leu) + L-leucine + ATP = L-leucyl-tRNA(Leu) + AMP + diphosphate</text>
        <dbReference type="Rhea" id="RHEA:11688"/>
        <dbReference type="Rhea" id="RHEA-COMP:9613"/>
        <dbReference type="Rhea" id="RHEA-COMP:9622"/>
        <dbReference type="ChEBI" id="CHEBI:30616"/>
        <dbReference type="ChEBI" id="CHEBI:33019"/>
        <dbReference type="ChEBI" id="CHEBI:57427"/>
        <dbReference type="ChEBI" id="CHEBI:78442"/>
        <dbReference type="ChEBI" id="CHEBI:78494"/>
        <dbReference type="ChEBI" id="CHEBI:456215"/>
        <dbReference type="EC" id="6.1.1.4"/>
    </reaction>
</comment>
<dbReference type="PRINTS" id="PR00985">
    <property type="entry name" value="TRNASYNTHLEU"/>
</dbReference>
<evidence type="ECO:0000256" key="6">
    <source>
        <dbReference type="ARBA" id="ARBA00022840"/>
    </source>
</evidence>
<evidence type="ECO:0000256" key="1">
    <source>
        <dbReference type="ARBA" id="ARBA00004305"/>
    </source>
</evidence>
<dbReference type="FunFam" id="1.10.730.10:FF:000065">
    <property type="entry name" value="Leucyl-tRNA synthetase"/>
    <property type="match status" value="1"/>
</dbReference>
<protein>
    <recommendedName>
        <fullName evidence="13">Leucine--tRNA ligase, mitochondrial</fullName>
        <ecNumber evidence="3">6.1.1.4</ecNumber>
    </recommendedName>
    <alternativeName>
        <fullName evidence="11">Leucyl-tRNA synthetase</fullName>
    </alternativeName>
</protein>
<evidence type="ECO:0000256" key="8">
    <source>
        <dbReference type="ARBA" id="ARBA00022946"/>
    </source>
</evidence>
<keyword evidence="4 14" id="KW-0436">Ligase</keyword>
<dbReference type="EMBL" id="ALIE01000145">
    <property type="protein sequence ID" value="EJS42608.1"/>
    <property type="molecule type" value="Genomic_DNA"/>
</dbReference>
<dbReference type="GO" id="GO:0005524">
    <property type="term" value="F:ATP binding"/>
    <property type="evidence" value="ECO:0007669"/>
    <property type="project" value="UniProtKB-KW"/>
</dbReference>
<evidence type="ECO:0000313" key="18">
    <source>
        <dbReference type="EMBL" id="EJS42608.1"/>
    </source>
</evidence>
<dbReference type="InterPro" id="IPR025709">
    <property type="entry name" value="Leu_tRNA-synth_edit"/>
</dbReference>
<dbReference type="GO" id="GO:0002161">
    <property type="term" value="F:aminoacyl-tRNA deacylase activity"/>
    <property type="evidence" value="ECO:0007669"/>
    <property type="project" value="InterPro"/>
</dbReference>
<comment type="caution">
    <text evidence="18">The sequence shown here is derived from an EMBL/GenBank/DDBJ whole genome shotgun (WGS) entry which is preliminary data.</text>
</comment>
<sequence length="895" mass="101765">MLHQSSRRLLSTQGKGSGPALQNLIAIGKKWKQKTNGGLPKPDDPNKGSKYILCQFPYPSGKLHIGHLRVYVISDSLNRFYKQRGYNVIHPMGWDAFGLPAENAAIEKGINPAIWTKDNISKMKQQMENMLANFDWDREIATCDPEYYKFTQWIFLKLFENGLAYRKEAEINWDPIDKTVLANEQVDSQGRSWRSGAIVEKKQLKQWFLGITKFAPKLKRHLSKLKDWPSNVKQMQKNWIGESAGAELKFKSTDSNFADLVVFTTRPETLFAVQYVALALDHPIVQQFSKTVADLKEFINKSDQLSNDTKEGFLLPNIKAVNPLTKEQIPVFTAPYVISSYGSAPSAVMGCPGHDTRDFEFWKQNCPGKHIKTCITPFFDNLSELSDKEKQKIIETVPFTSTNGVLSKETGEYSGLYTEVARNSIMGKLQNEGLSKNIVRYKIRDWLISRQRYWGTPIPIVHCNSCGPVPVPESDLPIKLPELKGVNTKGNPLSTIDEFVNVACPSCGSPAKRETDTMDTFIDSSWYYFRFLDPKNTSKPFDRDIVSKHMPVDIYIGGVEHAILHLLYSRFIAKFLGSINAWDDPTGIFEPFKKLVTQGMVQGKTYVDPDTGRFLKPDELKSVKNSTDGHQVIIKCSGKTPVISYEKMSKSKHNGADPNECISKHGPDATRAHILFQSPIADALNWDESKIVGIERWLQKVLLLTKNILDLEESMAITKDYKTPNDLNDAELKLHNGFQRLLKSITESYEVYISLNTVISDYMKLTNSLETALKKGEVRSEILVQNLQKLISVIYPAVPSVSEEAAEMISSKMEWNQYQWPAVERITESQFTKFQIVVNGRVKFMYTADKDFFKLGKDTVIETLIKLPEGRKYLMNKKIKKFVMKNNVVSFLFHK</sequence>
<evidence type="ECO:0000256" key="4">
    <source>
        <dbReference type="ARBA" id="ARBA00022598"/>
    </source>
</evidence>
<dbReference type="InterPro" id="IPR014729">
    <property type="entry name" value="Rossmann-like_a/b/a_fold"/>
</dbReference>